<accession>A0A249JYQ1</accession>
<evidence type="ECO:0000256" key="1">
    <source>
        <dbReference type="SAM" id="Phobius"/>
    </source>
</evidence>
<evidence type="ECO:0000259" key="2">
    <source>
        <dbReference type="Pfam" id="PF04892"/>
    </source>
</evidence>
<protein>
    <recommendedName>
        <fullName evidence="2">VanZ-like domain-containing protein</fullName>
    </recommendedName>
</protein>
<proteinExistence type="predicted"/>
<dbReference type="Pfam" id="PF04892">
    <property type="entry name" value="VanZ"/>
    <property type="match status" value="1"/>
</dbReference>
<feature type="transmembrane region" description="Helical" evidence="1">
    <location>
        <begin position="12"/>
        <end position="31"/>
    </location>
</feature>
<organism evidence="3 4">
    <name type="scientific">Candidatus Nanopelagicus limnae</name>
    <dbReference type="NCBI Taxonomy" id="1884634"/>
    <lineage>
        <taxon>Bacteria</taxon>
        <taxon>Bacillati</taxon>
        <taxon>Actinomycetota</taxon>
        <taxon>Actinomycetes</taxon>
        <taxon>Candidatus Nanopelagicales</taxon>
        <taxon>Candidatus Nanopelagicaceae</taxon>
        <taxon>Candidatus Nanopelagicus</taxon>
    </lineage>
</organism>
<dbReference type="KEGG" id="abam:B1s21122_04850"/>
<sequence length="144" mass="16286">MGVKDKNIRKRDLFAIVLIIYLIALLTFTFFPRPILESGSPSAIAEYLQTHANFFYKILYADTHLVAIGNLFMLTPFVYLAKLVFPQVKLIKLFLLGVFLSLTIELSQLFIPGRVSDPVDFLANSASVLLGIFLVRLLLPKQPR</sequence>
<keyword evidence="1" id="KW-0812">Transmembrane</keyword>
<dbReference type="PANTHER" id="PTHR28008">
    <property type="entry name" value="DOMAIN PROTEIN, PUTATIVE (AFU_ORTHOLOGUE AFUA_3G10980)-RELATED"/>
    <property type="match status" value="1"/>
</dbReference>
<name>A0A249JYQ1_9ACTN</name>
<dbReference type="RefSeq" id="WP_095680957.1">
    <property type="nucleotide sequence ID" value="NZ_CP016768.2"/>
</dbReference>
<reference evidence="4" key="1">
    <citation type="submission" date="2016-10" db="EMBL/GenBank/DDBJ databases">
        <title>High microdiversification within the ubiquitous acI lineage of Actinobacteria.</title>
        <authorList>
            <person name="Neuenschwander S.M."/>
            <person name="Salcher M."/>
            <person name="Ghai R."/>
            <person name="Pernthaler J."/>
        </authorList>
    </citation>
    <scope>NUCLEOTIDE SEQUENCE [LARGE SCALE GENOMIC DNA]</scope>
</reference>
<feature type="transmembrane region" description="Helical" evidence="1">
    <location>
        <begin position="58"/>
        <end position="81"/>
    </location>
</feature>
<dbReference type="Proteomes" id="UP000217153">
    <property type="component" value="Chromosome"/>
</dbReference>
<keyword evidence="1" id="KW-1133">Transmembrane helix</keyword>
<gene>
    <name evidence="3" type="ORF">B1s21122_04850</name>
</gene>
<dbReference type="InterPro" id="IPR006976">
    <property type="entry name" value="VanZ-like"/>
</dbReference>
<feature type="transmembrane region" description="Helical" evidence="1">
    <location>
        <begin position="121"/>
        <end position="139"/>
    </location>
</feature>
<evidence type="ECO:0000313" key="3">
    <source>
        <dbReference type="EMBL" id="ASY09651.2"/>
    </source>
</evidence>
<dbReference type="PANTHER" id="PTHR28008:SF1">
    <property type="entry name" value="DOMAIN PROTEIN, PUTATIVE (AFU_ORTHOLOGUE AFUA_3G10980)-RELATED"/>
    <property type="match status" value="1"/>
</dbReference>
<feature type="transmembrane region" description="Helical" evidence="1">
    <location>
        <begin position="93"/>
        <end position="115"/>
    </location>
</feature>
<keyword evidence="1" id="KW-0472">Membrane</keyword>
<dbReference type="EMBL" id="CP016768">
    <property type="protein sequence ID" value="ASY09651.2"/>
    <property type="molecule type" value="Genomic_DNA"/>
</dbReference>
<keyword evidence="4" id="KW-1185">Reference proteome</keyword>
<evidence type="ECO:0000313" key="4">
    <source>
        <dbReference type="Proteomes" id="UP000217153"/>
    </source>
</evidence>
<dbReference type="AlphaFoldDB" id="A0A249JYQ1"/>
<dbReference type="OrthoDB" id="3787741at2"/>
<feature type="domain" description="VanZ-like" evidence="2">
    <location>
        <begin position="19"/>
        <end position="138"/>
    </location>
</feature>